<name>R7ZP43_9BACT</name>
<sequence length="40" mass="4303">MPQPRRGAMSIEKQNKPNTPVLASGNAHRADHLSPKPGNV</sequence>
<evidence type="ECO:0000313" key="2">
    <source>
        <dbReference type="EMBL" id="EON75875.1"/>
    </source>
</evidence>
<comment type="caution">
    <text evidence="2">The sequence shown here is derived from an EMBL/GenBank/DDBJ whole genome shotgun (WGS) entry which is preliminary data.</text>
</comment>
<accession>R7ZP43</accession>
<dbReference type="Proteomes" id="UP000013909">
    <property type="component" value="Unassembled WGS sequence"/>
</dbReference>
<dbReference type="EMBL" id="AQHR01000094">
    <property type="protein sequence ID" value="EON75875.1"/>
    <property type="molecule type" value="Genomic_DNA"/>
</dbReference>
<protein>
    <submittedName>
        <fullName evidence="2">Uncharacterized protein</fullName>
    </submittedName>
</protein>
<keyword evidence="3" id="KW-1185">Reference proteome</keyword>
<feature type="region of interest" description="Disordered" evidence="1">
    <location>
        <begin position="1"/>
        <end position="40"/>
    </location>
</feature>
<gene>
    <name evidence="2" type="ORF">ADIS_3632</name>
</gene>
<organism evidence="2 3">
    <name type="scientific">Lunatimonas lonarensis</name>
    <dbReference type="NCBI Taxonomy" id="1232681"/>
    <lineage>
        <taxon>Bacteria</taxon>
        <taxon>Pseudomonadati</taxon>
        <taxon>Bacteroidota</taxon>
        <taxon>Cytophagia</taxon>
        <taxon>Cytophagales</taxon>
        <taxon>Cyclobacteriaceae</taxon>
    </lineage>
</organism>
<proteinExistence type="predicted"/>
<evidence type="ECO:0000256" key="1">
    <source>
        <dbReference type="SAM" id="MobiDB-lite"/>
    </source>
</evidence>
<reference evidence="2 3" key="1">
    <citation type="submission" date="2013-02" db="EMBL/GenBank/DDBJ databases">
        <title>A novel strain isolated from Lonar lake, Maharashtra, India.</title>
        <authorList>
            <person name="Singh A."/>
        </authorList>
    </citation>
    <scope>NUCLEOTIDE SEQUENCE [LARGE SCALE GENOMIC DNA]</scope>
    <source>
        <strain evidence="2 3">AK24</strain>
    </source>
</reference>
<evidence type="ECO:0000313" key="3">
    <source>
        <dbReference type="Proteomes" id="UP000013909"/>
    </source>
</evidence>
<dbReference type="AlphaFoldDB" id="R7ZP43"/>